<keyword evidence="2" id="KW-1185">Reference proteome</keyword>
<dbReference type="AlphaFoldDB" id="A0A9P0LIC0"/>
<evidence type="ECO:0000313" key="1">
    <source>
        <dbReference type="EMBL" id="CAH1993969.1"/>
    </source>
</evidence>
<gene>
    <name evidence="1" type="ORF">ACAOBT_LOCUS21848</name>
</gene>
<evidence type="ECO:0000313" key="2">
    <source>
        <dbReference type="Proteomes" id="UP001152888"/>
    </source>
</evidence>
<organism evidence="1 2">
    <name type="scientific">Acanthoscelides obtectus</name>
    <name type="common">Bean weevil</name>
    <name type="synonym">Bruchus obtectus</name>
    <dbReference type="NCBI Taxonomy" id="200917"/>
    <lineage>
        <taxon>Eukaryota</taxon>
        <taxon>Metazoa</taxon>
        <taxon>Ecdysozoa</taxon>
        <taxon>Arthropoda</taxon>
        <taxon>Hexapoda</taxon>
        <taxon>Insecta</taxon>
        <taxon>Pterygota</taxon>
        <taxon>Neoptera</taxon>
        <taxon>Endopterygota</taxon>
        <taxon>Coleoptera</taxon>
        <taxon>Polyphaga</taxon>
        <taxon>Cucujiformia</taxon>
        <taxon>Chrysomeloidea</taxon>
        <taxon>Chrysomelidae</taxon>
        <taxon>Bruchinae</taxon>
        <taxon>Bruchini</taxon>
        <taxon>Acanthoscelides</taxon>
    </lineage>
</organism>
<reference evidence="1" key="1">
    <citation type="submission" date="2022-03" db="EMBL/GenBank/DDBJ databases">
        <authorList>
            <person name="Sayadi A."/>
        </authorList>
    </citation>
    <scope>NUCLEOTIDE SEQUENCE</scope>
</reference>
<comment type="caution">
    <text evidence="1">The sequence shown here is derived from an EMBL/GenBank/DDBJ whole genome shotgun (WGS) entry which is preliminary data.</text>
</comment>
<dbReference type="OrthoDB" id="24630at2759"/>
<name>A0A9P0LIC0_ACAOB</name>
<proteinExistence type="predicted"/>
<protein>
    <submittedName>
        <fullName evidence="1">Uncharacterized protein</fullName>
    </submittedName>
</protein>
<dbReference type="EMBL" id="CAKOFQ010007188">
    <property type="protein sequence ID" value="CAH1993969.1"/>
    <property type="molecule type" value="Genomic_DNA"/>
</dbReference>
<sequence>MNKKNVSIMSHYKMHGVVVC</sequence>
<dbReference type="Proteomes" id="UP001152888">
    <property type="component" value="Unassembled WGS sequence"/>
</dbReference>
<accession>A0A9P0LIC0</accession>